<gene>
    <name evidence="2" type="ORF">OKA05_19355</name>
</gene>
<keyword evidence="3" id="KW-1185">Reference proteome</keyword>
<feature type="region of interest" description="Disordered" evidence="1">
    <location>
        <begin position="52"/>
        <end position="99"/>
    </location>
</feature>
<organism evidence="2 3">
    <name type="scientific">Luteolibacter arcticus</name>
    <dbReference type="NCBI Taxonomy" id="1581411"/>
    <lineage>
        <taxon>Bacteria</taxon>
        <taxon>Pseudomonadati</taxon>
        <taxon>Verrucomicrobiota</taxon>
        <taxon>Verrucomicrobiia</taxon>
        <taxon>Verrucomicrobiales</taxon>
        <taxon>Verrucomicrobiaceae</taxon>
        <taxon>Luteolibacter</taxon>
    </lineage>
</organism>
<proteinExistence type="predicted"/>
<dbReference type="EMBL" id="JAPDDT010000009">
    <property type="protein sequence ID" value="MCW1924731.1"/>
    <property type="molecule type" value="Genomic_DNA"/>
</dbReference>
<feature type="compositionally biased region" description="Pro residues" evidence="1">
    <location>
        <begin position="56"/>
        <end position="85"/>
    </location>
</feature>
<dbReference type="Proteomes" id="UP001320876">
    <property type="component" value="Unassembled WGS sequence"/>
</dbReference>
<evidence type="ECO:0000313" key="2">
    <source>
        <dbReference type="EMBL" id="MCW1924731.1"/>
    </source>
</evidence>
<accession>A0ABT3GMN5</accession>
<evidence type="ECO:0000313" key="3">
    <source>
        <dbReference type="Proteomes" id="UP001320876"/>
    </source>
</evidence>
<evidence type="ECO:0000256" key="1">
    <source>
        <dbReference type="SAM" id="MobiDB-lite"/>
    </source>
</evidence>
<evidence type="ECO:0008006" key="4">
    <source>
        <dbReference type="Google" id="ProtNLM"/>
    </source>
</evidence>
<name>A0ABT3GMN5_9BACT</name>
<reference evidence="2 3" key="1">
    <citation type="submission" date="2022-10" db="EMBL/GenBank/DDBJ databases">
        <title>Luteolibacter arcticus strain CCTCC AB 2014275, whole genome shotgun sequencing project.</title>
        <authorList>
            <person name="Zhao G."/>
            <person name="Shen L."/>
        </authorList>
    </citation>
    <scope>NUCLEOTIDE SEQUENCE [LARGE SCALE GENOMIC DNA]</scope>
    <source>
        <strain evidence="2 3">CCTCC AB 2014275</strain>
    </source>
</reference>
<protein>
    <recommendedName>
        <fullName evidence="4">SLH domain-containing protein</fullName>
    </recommendedName>
</protein>
<sequence length="114" mass="12267">MEGLVAGRVDADGFEAGRVEADGFEDGRDAPWTFDPVAGLRRAELLLVLRDGLREAPPPPPPPPRDMLRPPPPPPPPPPREPPPRASASSVMKDMPMTATTIQLKNEAFMVRGG</sequence>
<comment type="caution">
    <text evidence="2">The sequence shown here is derived from an EMBL/GenBank/DDBJ whole genome shotgun (WGS) entry which is preliminary data.</text>
</comment>